<dbReference type="PANTHER" id="PTHR35317">
    <property type="entry name" value="OS04G0629600 PROTEIN"/>
    <property type="match status" value="1"/>
</dbReference>
<protein>
    <recommendedName>
        <fullName evidence="4">Gag-pol polyprotein</fullName>
    </recommendedName>
</protein>
<reference evidence="2" key="1">
    <citation type="submission" date="2022-12" db="EMBL/GenBank/DDBJ databases">
        <title>Draft genome assemblies for two species of Escallonia (Escalloniales).</title>
        <authorList>
            <person name="Chanderbali A."/>
            <person name="Dervinis C."/>
            <person name="Anghel I."/>
            <person name="Soltis D."/>
            <person name="Soltis P."/>
            <person name="Zapata F."/>
        </authorList>
    </citation>
    <scope>NUCLEOTIDE SEQUENCE</scope>
    <source>
        <strain evidence="2">UCBG64.0493</strain>
        <tissue evidence="2">Leaf</tissue>
    </source>
</reference>
<dbReference type="PANTHER" id="PTHR35317:SF23">
    <property type="entry name" value="OS04G0629600 PROTEIN"/>
    <property type="match status" value="1"/>
</dbReference>
<name>A0AA88XFP6_9ASTE</name>
<evidence type="ECO:0000313" key="2">
    <source>
        <dbReference type="EMBL" id="KAK3043594.1"/>
    </source>
</evidence>
<dbReference type="Proteomes" id="UP001188597">
    <property type="component" value="Unassembled WGS sequence"/>
</dbReference>
<accession>A0AA88XFP6</accession>
<sequence length="287" mass="33649">MIPLSAMRKCKDIHKVNSIDITPPAQRHFLFLDLNNRQGHSTFQNSCRVSQSDSTAASDELELSEYSCTILHHLKFETPGRWPVAQRNEIIDARKIRRYGETIEEKKIVEKILRSLPQRFEHVVMVIEESKDLSSLSRHDLMGSLEAREKRTSRYSEQPIKQAFQSKMNIAEKKYGERRRRNLDQQQRNFRSQRGGRSNSSRGHGRGRYNQNRPRDYDKSSSQCNICKKNDHDIKDYRFRECPNLKNAYHKYIDCPKKNENEANFSESKDGEQLFYTCGNAQEDEGV</sequence>
<dbReference type="Pfam" id="PF14223">
    <property type="entry name" value="Retrotran_gag_2"/>
    <property type="match status" value="1"/>
</dbReference>
<feature type="compositionally biased region" description="Low complexity" evidence="1">
    <location>
        <begin position="184"/>
        <end position="202"/>
    </location>
</feature>
<evidence type="ECO:0000256" key="1">
    <source>
        <dbReference type="SAM" id="MobiDB-lite"/>
    </source>
</evidence>
<proteinExistence type="predicted"/>
<dbReference type="AlphaFoldDB" id="A0AA88XFP6"/>
<gene>
    <name evidence="2" type="ORF">RJ639_001656</name>
</gene>
<keyword evidence="3" id="KW-1185">Reference proteome</keyword>
<organism evidence="2 3">
    <name type="scientific">Escallonia herrerae</name>
    <dbReference type="NCBI Taxonomy" id="1293975"/>
    <lineage>
        <taxon>Eukaryota</taxon>
        <taxon>Viridiplantae</taxon>
        <taxon>Streptophyta</taxon>
        <taxon>Embryophyta</taxon>
        <taxon>Tracheophyta</taxon>
        <taxon>Spermatophyta</taxon>
        <taxon>Magnoliopsida</taxon>
        <taxon>eudicotyledons</taxon>
        <taxon>Gunneridae</taxon>
        <taxon>Pentapetalae</taxon>
        <taxon>asterids</taxon>
        <taxon>campanulids</taxon>
        <taxon>Escalloniales</taxon>
        <taxon>Escalloniaceae</taxon>
        <taxon>Escallonia</taxon>
    </lineage>
</organism>
<evidence type="ECO:0000313" key="3">
    <source>
        <dbReference type="Proteomes" id="UP001188597"/>
    </source>
</evidence>
<feature type="region of interest" description="Disordered" evidence="1">
    <location>
        <begin position="147"/>
        <end position="225"/>
    </location>
</feature>
<comment type="caution">
    <text evidence="2">The sequence shown here is derived from an EMBL/GenBank/DDBJ whole genome shotgun (WGS) entry which is preliminary data.</text>
</comment>
<evidence type="ECO:0008006" key="4">
    <source>
        <dbReference type="Google" id="ProtNLM"/>
    </source>
</evidence>
<dbReference type="EMBL" id="JAVXUP010000004">
    <property type="protein sequence ID" value="KAK3043594.1"/>
    <property type="molecule type" value="Genomic_DNA"/>
</dbReference>